<evidence type="ECO:0000313" key="3">
    <source>
        <dbReference type="EMBL" id="SVC09298.1"/>
    </source>
</evidence>
<feature type="non-terminal residue" evidence="3">
    <location>
        <position position="82"/>
    </location>
</feature>
<gene>
    <name evidence="3" type="ORF">METZ01_LOCUS262152</name>
</gene>
<protein>
    <recommendedName>
        <fullName evidence="2">MmgE/PrpD N-terminal domain-containing protein</fullName>
    </recommendedName>
</protein>
<sequence length="82" mass="8444">MLYGAEQPWSRAVIEHALSSGAIGRSTVIGEREGGTTPVMAALANGASGHAFELDDVHEEAINHPGAVVVPAALALAEDLNR</sequence>
<evidence type="ECO:0000256" key="1">
    <source>
        <dbReference type="ARBA" id="ARBA00006174"/>
    </source>
</evidence>
<dbReference type="PANTHER" id="PTHR16943:SF8">
    <property type="entry name" value="2-METHYLCITRATE DEHYDRATASE"/>
    <property type="match status" value="1"/>
</dbReference>
<feature type="domain" description="MmgE/PrpD N-terminal" evidence="2">
    <location>
        <begin position="2"/>
        <end position="82"/>
    </location>
</feature>
<organism evidence="3">
    <name type="scientific">marine metagenome</name>
    <dbReference type="NCBI Taxonomy" id="408172"/>
    <lineage>
        <taxon>unclassified sequences</taxon>
        <taxon>metagenomes</taxon>
        <taxon>ecological metagenomes</taxon>
    </lineage>
</organism>
<dbReference type="InterPro" id="IPR036148">
    <property type="entry name" value="MmgE/PrpD_sf"/>
</dbReference>
<dbReference type="Pfam" id="PF03972">
    <property type="entry name" value="MmgE_PrpD_N"/>
    <property type="match status" value="1"/>
</dbReference>
<dbReference type="AlphaFoldDB" id="A0A382JC34"/>
<evidence type="ECO:0000259" key="2">
    <source>
        <dbReference type="Pfam" id="PF03972"/>
    </source>
</evidence>
<dbReference type="PANTHER" id="PTHR16943">
    <property type="entry name" value="2-METHYLCITRATE DEHYDRATASE-RELATED"/>
    <property type="match status" value="1"/>
</dbReference>
<reference evidence="3" key="1">
    <citation type="submission" date="2018-05" db="EMBL/GenBank/DDBJ databases">
        <authorList>
            <person name="Lanie J.A."/>
            <person name="Ng W.-L."/>
            <person name="Kazmierczak K.M."/>
            <person name="Andrzejewski T.M."/>
            <person name="Davidsen T.M."/>
            <person name="Wayne K.J."/>
            <person name="Tettelin H."/>
            <person name="Glass J.I."/>
            <person name="Rusch D."/>
            <person name="Podicherti R."/>
            <person name="Tsui H.-C.T."/>
            <person name="Winkler M.E."/>
        </authorList>
    </citation>
    <scope>NUCLEOTIDE SEQUENCE</scope>
</reference>
<dbReference type="GO" id="GO:0016829">
    <property type="term" value="F:lyase activity"/>
    <property type="evidence" value="ECO:0007669"/>
    <property type="project" value="InterPro"/>
</dbReference>
<dbReference type="EMBL" id="UINC01073141">
    <property type="protein sequence ID" value="SVC09298.1"/>
    <property type="molecule type" value="Genomic_DNA"/>
</dbReference>
<dbReference type="InterPro" id="IPR042183">
    <property type="entry name" value="MmgE/PrpD_sf_1"/>
</dbReference>
<comment type="similarity">
    <text evidence="1">Belongs to the PrpD family.</text>
</comment>
<dbReference type="SUPFAM" id="SSF103378">
    <property type="entry name" value="2-methylcitrate dehydratase PrpD"/>
    <property type="match status" value="1"/>
</dbReference>
<name>A0A382JC34_9ZZZZ</name>
<accession>A0A382JC34</accession>
<proteinExistence type="inferred from homology"/>
<dbReference type="Gene3D" id="1.10.4100.10">
    <property type="entry name" value="2-methylcitrate dehydratase PrpD"/>
    <property type="match status" value="1"/>
</dbReference>
<dbReference type="InterPro" id="IPR045336">
    <property type="entry name" value="MmgE_PrpD_N"/>
</dbReference>
<dbReference type="InterPro" id="IPR005656">
    <property type="entry name" value="MmgE_PrpD"/>
</dbReference>